<dbReference type="SUPFAM" id="SSF117281">
    <property type="entry name" value="Kelch motif"/>
    <property type="match status" value="1"/>
</dbReference>
<dbReference type="PANTHER" id="PTHR46093">
    <property type="entry name" value="ACYL-COA-BINDING DOMAIN-CONTAINING PROTEIN 5"/>
    <property type="match status" value="1"/>
</dbReference>
<dbReference type="EMBL" id="LUGH01000622">
    <property type="protein sequence ID" value="OBZ83672.1"/>
    <property type="molecule type" value="Genomic_DNA"/>
</dbReference>
<evidence type="ECO:0000313" key="6">
    <source>
        <dbReference type="Proteomes" id="UP000093000"/>
    </source>
</evidence>
<gene>
    <name evidence="5" type="primary">rngB_2</name>
    <name evidence="5" type="ORF">A0J61_08274</name>
</gene>
<keyword evidence="2" id="KW-0677">Repeat</keyword>
<keyword evidence="3" id="KW-0472">Membrane</keyword>
<keyword evidence="3" id="KW-0812">Transmembrane</keyword>
<proteinExistence type="predicted"/>
<dbReference type="InterPro" id="IPR015915">
    <property type="entry name" value="Kelch-typ_b-propeller"/>
</dbReference>
<comment type="caution">
    <text evidence="5">The sequence shown here is derived from an EMBL/GenBank/DDBJ whole genome shotgun (WGS) entry which is preliminary data.</text>
</comment>
<feature type="signal peptide" evidence="4">
    <location>
        <begin position="1"/>
        <end position="16"/>
    </location>
</feature>
<dbReference type="Pfam" id="PF24681">
    <property type="entry name" value="Kelch_KLHDC2_KLHL20_DRC7"/>
    <property type="match status" value="1"/>
</dbReference>
<keyword evidence="4" id="KW-0732">Signal</keyword>
<evidence type="ECO:0000256" key="2">
    <source>
        <dbReference type="ARBA" id="ARBA00022737"/>
    </source>
</evidence>
<feature type="chain" id="PRO_5008889455" evidence="4">
    <location>
        <begin position="17"/>
        <end position="669"/>
    </location>
</feature>
<evidence type="ECO:0000256" key="1">
    <source>
        <dbReference type="ARBA" id="ARBA00022441"/>
    </source>
</evidence>
<organism evidence="5 6">
    <name type="scientific">Choanephora cucurbitarum</name>
    <dbReference type="NCBI Taxonomy" id="101091"/>
    <lineage>
        <taxon>Eukaryota</taxon>
        <taxon>Fungi</taxon>
        <taxon>Fungi incertae sedis</taxon>
        <taxon>Mucoromycota</taxon>
        <taxon>Mucoromycotina</taxon>
        <taxon>Mucoromycetes</taxon>
        <taxon>Mucorales</taxon>
        <taxon>Mucorineae</taxon>
        <taxon>Choanephoraceae</taxon>
        <taxon>Choanephoroideae</taxon>
        <taxon>Choanephora</taxon>
    </lineage>
</organism>
<dbReference type="Proteomes" id="UP000093000">
    <property type="component" value="Unassembled WGS sequence"/>
</dbReference>
<keyword evidence="1" id="KW-0880">Kelch repeat</keyword>
<dbReference type="AlphaFoldDB" id="A0A1C7N3H9"/>
<reference evidence="5 6" key="1">
    <citation type="submission" date="2016-03" db="EMBL/GenBank/DDBJ databases">
        <title>Choanephora cucurbitarum.</title>
        <authorList>
            <person name="Min B."/>
            <person name="Park H."/>
            <person name="Park J.-H."/>
            <person name="Shin H.-D."/>
            <person name="Choi I.-G."/>
        </authorList>
    </citation>
    <scope>NUCLEOTIDE SEQUENCE [LARGE SCALE GENOMIC DNA]</scope>
    <source>
        <strain evidence="5 6">KUS-F28377</strain>
    </source>
</reference>
<evidence type="ECO:0000313" key="5">
    <source>
        <dbReference type="EMBL" id="OBZ83672.1"/>
    </source>
</evidence>
<sequence>MKQMFVLLLLSLLAVGAIDPGMIPIPGKPVYIKKSNTLWIFSFSRNAQAGNKLSFIDLNQSFDTLYPPVVDRSSFITNNQCPVMHFAQALPSADGVSINIFGAGSDLNGSYESTMTVCQFNTETHAWKQIQSSGNLPLARRNAALEFTNSNLTWFFGGSSDPFTGLASSTQLSHYWHQDTSIYDSSSQVWITGPEYNGHPRANATMTQISDTNGQLIIVGGSVINNLSAVDMVTNHPLANMSDIVVLDPRTSIWSDVKAYGDNIPFGRKHHTTTLHPDGRTLVVIGGELFNSTGAYLLNDVWLLDTRNMNNLTWTQPEVHGQGFFRSNHTSILIDDQIWVIAGTNQSSKAVDIQLLNLTSWTWSQSAIYISPPPVAFAQIGGLKGLIGLIVGIVVAILLVIGCVVFWRYRQQKKAKAFPIQHKDSASLDSANYEYEIAQTMPPVIDDHSKIFVPRTSISNMAARASIDYNPNTLHSHVSSYGNGGLQIDTNHAYMHPYNTMDQAQVSSSSASYPERHFDDNYLTNENDNMYTMDQTNNGHYAYGSEFSNSNTTHPSKQSLGYWESPTAIPTHQINNPRQLFYVNHASLMTTNYFLMPSSNRNEERVFFKNQNSLHQLQKPNEIDHMVGETMTDTVCSSTTDEDTSSSATPIVSNELLCKTMPVVFEGKK</sequence>
<protein>
    <submittedName>
        <fullName evidence="5">RING finger protein B</fullName>
    </submittedName>
</protein>
<keyword evidence="6" id="KW-1185">Reference proteome</keyword>
<dbReference type="InParanoid" id="A0A1C7N3H9"/>
<dbReference type="CDD" id="cd12087">
    <property type="entry name" value="TM_EGFR-like"/>
    <property type="match status" value="1"/>
</dbReference>
<dbReference type="PANTHER" id="PTHR46093:SF3">
    <property type="entry name" value="ACYL-COA-BINDING DOMAIN-CONTAINING PROTEIN 4"/>
    <property type="match status" value="1"/>
</dbReference>
<name>A0A1C7N3H9_9FUNG</name>
<evidence type="ECO:0000256" key="3">
    <source>
        <dbReference type="SAM" id="Phobius"/>
    </source>
</evidence>
<feature type="transmembrane region" description="Helical" evidence="3">
    <location>
        <begin position="386"/>
        <end position="407"/>
    </location>
</feature>
<accession>A0A1C7N3H9</accession>
<dbReference type="Gene3D" id="2.120.10.80">
    <property type="entry name" value="Kelch-type beta propeller"/>
    <property type="match status" value="1"/>
</dbReference>
<dbReference type="OrthoDB" id="432528at2759"/>
<evidence type="ECO:0000256" key="4">
    <source>
        <dbReference type="SAM" id="SignalP"/>
    </source>
</evidence>
<keyword evidence="3" id="KW-1133">Transmembrane helix</keyword>
<dbReference type="STRING" id="101091.A0A1C7N3H9"/>